<protein>
    <recommendedName>
        <fullName evidence="4">Lipoprotein</fullName>
    </recommendedName>
</protein>
<reference evidence="2 3" key="1">
    <citation type="submission" date="2014-05" db="EMBL/GenBank/DDBJ databases">
        <title>Cellulosimicrobium funkei U11 genome.</title>
        <authorList>
            <person name="Hu C."/>
            <person name="Gong Y."/>
            <person name="Wan W."/>
            <person name="Jiang M."/>
        </authorList>
    </citation>
    <scope>NUCLEOTIDE SEQUENCE [LARGE SCALE GENOMIC DNA]</scope>
    <source>
        <strain evidence="2 3">U11</strain>
    </source>
</reference>
<dbReference type="AlphaFoldDB" id="A0A0H2L0J7"/>
<dbReference type="InterPro" id="IPR006311">
    <property type="entry name" value="TAT_signal"/>
</dbReference>
<dbReference type="STRING" id="264251.FB00_15945"/>
<gene>
    <name evidence="2" type="ORF">FB00_15945</name>
</gene>
<evidence type="ECO:0008006" key="4">
    <source>
        <dbReference type="Google" id="ProtNLM"/>
    </source>
</evidence>
<name>A0A0H2L0J7_9MICO</name>
<keyword evidence="3" id="KW-1185">Reference proteome</keyword>
<proteinExistence type="predicted"/>
<evidence type="ECO:0000313" key="2">
    <source>
        <dbReference type="EMBL" id="KLN33712.1"/>
    </source>
</evidence>
<dbReference type="PATRIC" id="fig|264251.5.peg.3245"/>
<organism evidence="2 3">
    <name type="scientific">Cellulosimicrobium funkei</name>
    <dbReference type="NCBI Taxonomy" id="264251"/>
    <lineage>
        <taxon>Bacteria</taxon>
        <taxon>Bacillati</taxon>
        <taxon>Actinomycetota</taxon>
        <taxon>Actinomycetes</taxon>
        <taxon>Micrococcales</taxon>
        <taxon>Promicromonosporaceae</taxon>
        <taxon>Cellulosimicrobium</taxon>
    </lineage>
</organism>
<evidence type="ECO:0000256" key="1">
    <source>
        <dbReference type="SAM" id="MobiDB-lite"/>
    </source>
</evidence>
<dbReference type="Proteomes" id="UP000035265">
    <property type="component" value="Unassembled WGS sequence"/>
</dbReference>
<dbReference type="RefSeq" id="WP_052877723.1">
    <property type="nucleotide sequence ID" value="NZ_JNBQ01000027.1"/>
</dbReference>
<dbReference type="PROSITE" id="PS51318">
    <property type="entry name" value="TAT"/>
    <property type="match status" value="1"/>
</dbReference>
<sequence>MTNRTPAQPATGLPLTTTPRGTTERRMLGALTLAAGAALLLSACGSIGEAVAENRAGHTKTYEFATGKVGKADAVLPDWVPDSATDVREVVRTTGDERILTMTADLGALPASCTPVSARHPLEPRPARGDLTAADYRTTATLEASWWDEGTEQSATAMCGTWWVGSRDGALFGFTPELKAVEIEDQPGPA</sequence>
<evidence type="ECO:0000313" key="3">
    <source>
        <dbReference type="Proteomes" id="UP000035265"/>
    </source>
</evidence>
<dbReference type="EMBL" id="JNBQ01000027">
    <property type="protein sequence ID" value="KLN33712.1"/>
    <property type="molecule type" value="Genomic_DNA"/>
</dbReference>
<accession>A0A0H2L0J7</accession>
<comment type="caution">
    <text evidence="2">The sequence shown here is derived from an EMBL/GenBank/DDBJ whole genome shotgun (WGS) entry which is preliminary data.</text>
</comment>
<feature type="region of interest" description="Disordered" evidence="1">
    <location>
        <begin position="1"/>
        <end position="21"/>
    </location>
</feature>